<dbReference type="InterPro" id="IPR025680">
    <property type="entry name" value="DddI"/>
</dbReference>
<reference evidence="1" key="2">
    <citation type="submission" date="2020-09" db="EMBL/GenBank/DDBJ databases">
        <authorList>
            <person name="Sun Q."/>
            <person name="Zhou Y."/>
        </authorList>
    </citation>
    <scope>NUCLEOTIDE SEQUENCE</scope>
    <source>
        <strain evidence="1">CGMCC 4.5737</strain>
    </source>
</reference>
<dbReference type="Proteomes" id="UP000637578">
    <property type="component" value="Unassembled WGS sequence"/>
</dbReference>
<evidence type="ECO:0008006" key="3">
    <source>
        <dbReference type="Google" id="ProtNLM"/>
    </source>
</evidence>
<reference evidence="1" key="1">
    <citation type="journal article" date="2014" name="Int. J. Syst. Evol. Microbiol.">
        <title>Complete genome sequence of Corynebacterium casei LMG S-19264T (=DSM 44701T), isolated from a smear-ripened cheese.</title>
        <authorList>
            <consortium name="US DOE Joint Genome Institute (JGI-PGF)"/>
            <person name="Walter F."/>
            <person name="Albersmeier A."/>
            <person name="Kalinowski J."/>
            <person name="Ruckert C."/>
        </authorList>
    </citation>
    <scope>NUCLEOTIDE SEQUENCE</scope>
    <source>
        <strain evidence="1">CGMCC 4.5737</strain>
    </source>
</reference>
<gene>
    <name evidence="1" type="ORF">GCM10012275_15130</name>
</gene>
<organism evidence="1 2">
    <name type="scientific">Longimycelium tulufanense</name>
    <dbReference type="NCBI Taxonomy" id="907463"/>
    <lineage>
        <taxon>Bacteria</taxon>
        <taxon>Bacillati</taxon>
        <taxon>Actinomycetota</taxon>
        <taxon>Actinomycetes</taxon>
        <taxon>Pseudonocardiales</taxon>
        <taxon>Pseudonocardiaceae</taxon>
        <taxon>Longimycelium</taxon>
    </lineage>
</organism>
<sequence length="142" mass="15527">MTLEAFDQQGTIPVTTQAELTEVIDRLIARTADVEIGLSLGFAPSTENDGRHQVVIGVGKNGHGFLQYVDDAGIFWTRAEQPRHGTTAYYFPGHPFSAPSEVEVPLETVRAGVQEYLDTGQRPSCAAWCPDPGVEWNMVLLP</sequence>
<protein>
    <recommendedName>
        <fullName evidence="3">Immunity protein Imm1</fullName>
    </recommendedName>
</protein>
<evidence type="ECO:0000313" key="2">
    <source>
        <dbReference type="Proteomes" id="UP000637578"/>
    </source>
</evidence>
<name>A0A8J3FVJ5_9PSEU</name>
<evidence type="ECO:0000313" key="1">
    <source>
        <dbReference type="EMBL" id="GGM45056.1"/>
    </source>
</evidence>
<dbReference type="Pfam" id="PF14430">
    <property type="entry name" value="Imm1"/>
    <property type="match status" value="1"/>
</dbReference>
<comment type="caution">
    <text evidence="1">The sequence shown here is derived from an EMBL/GenBank/DDBJ whole genome shotgun (WGS) entry which is preliminary data.</text>
</comment>
<dbReference type="RefSeq" id="WP_189055248.1">
    <property type="nucleotide sequence ID" value="NZ_BMMK01000004.1"/>
</dbReference>
<accession>A0A8J3FVJ5</accession>
<dbReference type="EMBL" id="BMMK01000004">
    <property type="protein sequence ID" value="GGM45056.1"/>
    <property type="molecule type" value="Genomic_DNA"/>
</dbReference>
<keyword evidence="2" id="KW-1185">Reference proteome</keyword>
<dbReference type="AlphaFoldDB" id="A0A8J3FVJ5"/>
<proteinExistence type="predicted"/>